<feature type="region of interest" description="Disordered" evidence="10">
    <location>
        <begin position="956"/>
        <end position="975"/>
    </location>
</feature>
<evidence type="ECO:0000256" key="11">
    <source>
        <dbReference type="SAM" id="Phobius"/>
    </source>
</evidence>
<feature type="region of interest" description="Disordered" evidence="10">
    <location>
        <begin position="994"/>
        <end position="1021"/>
    </location>
</feature>
<feature type="region of interest" description="Disordered" evidence="10">
    <location>
        <begin position="888"/>
        <end position="916"/>
    </location>
</feature>
<dbReference type="SUPFAM" id="SSF49265">
    <property type="entry name" value="Fibronectin type III"/>
    <property type="match status" value="3"/>
</dbReference>
<dbReference type="InterPro" id="IPR036116">
    <property type="entry name" value="FN3_sf"/>
</dbReference>
<comment type="subcellular location">
    <subcellularLocation>
        <location evidence="1">Membrane</location>
        <topology evidence="1">Single-pass type I membrane protein</topology>
    </subcellularLocation>
</comment>
<evidence type="ECO:0000256" key="4">
    <source>
        <dbReference type="ARBA" id="ARBA00022729"/>
    </source>
</evidence>
<evidence type="ECO:0000259" key="13">
    <source>
        <dbReference type="PROSITE" id="PS50853"/>
    </source>
</evidence>
<dbReference type="SMART" id="SM00060">
    <property type="entry name" value="FN3"/>
    <property type="match status" value="3"/>
</dbReference>
<feature type="domain" description="Fibronectin type-III" evidence="13">
    <location>
        <begin position="138"/>
        <end position="248"/>
    </location>
</feature>
<keyword evidence="5" id="KW-0677">Repeat</keyword>
<evidence type="ECO:0000256" key="9">
    <source>
        <dbReference type="ARBA" id="ARBA00023180"/>
    </source>
</evidence>
<keyword evidence="14" id="KW-1185">Reference proteome</keyword>
<evidence type="ECO:0000256" key="1">
    <source>
        <dbReference type="ARBA" id="ARBA00004479"/>
    </source>
</evidence>
<feature type="region of interest" description="Disordered" evidence="10">
    <location>
        <begin position="799"/>
        <end position="844"/>
    </location>
</feature>
<evidence type="ECO:0000256" key="10">
    <source>
        <dbReference type="SAM" id="MobiDB-lite"/>
    </source>
</evidence>
<protein>
    <submittedName>
        <fullName evidence="15">Interleukin-31 receptor subunit alpha-like isoform X1</fullName>
    </submittedName>
</protein>
<reference evidence="15" key="1">
    <citation type="submission" date="2025-08" db="UniProtKB">
        <authorList>
            <consortium name="RefSeq"/>
        </authorList>
    </citation>
    <scope>IDENTIFICATION</scope>
    <source>
        <tissue evidence="15">Sperm</tissue>
    </source>
</reference>
<organism evidence="14 15">
    <name type="scientific">Petromyzon marinus</name>
    <name type="common">Sea lamprey</name>
    <dbReference type="NCBI Taxonomy" id="7757"/>
    <lineage>
        <taxon>Eukaryota</taxon>
        <taxon>Metazoa</taxon>
        <taxon>Chordata</taxon>
        <taxon>Craniata</taxon>
        <taxon>Vertebrata</taxon>
        <taxon>Cyclostomata</taxon>
        <taxon>Hyperoartia</taxon>
        <taxon>Petromyzontiformes</taxon>
        <taxon>Petromyzontidae</taxon>
        <taxon>Petromyzon</taxon>
    </lineage>
</organism>
<feature type="compositionally biased region" description="Basic and acidic residues" evidence="10">
    <location>
        <begin position="421"/>
        <end position="440"/>
    </location>
</feature>
<proteinExistence type="inferred from homology"/>
<feature type="region of interest" description="Disordered" evidence="10">
    <location>
        <begin position="411"/>
        <end position="444"/>
    </location>
</feature>
<dbReference type="RefSeq" id="XP_032812536.1">
    <property type="nucleotide sequence ID" value="XM_032956645.1"/>
</dbReference>
<name>A0AAJ7T921_PETMA</name>
<evidence type="ECO:0000256" key="6">
    <source>
        <dbReference type="ARBA" id="ARBA00022989"/>
    </source>
</evidence>
<feature type="compositionally biased region" description="Gly residues" evidence="10">
    <location>
        <begin position="956"/>
        <end position="971"/>
    </location>
</feature>
<keyword evidence="7 11" id="KW-0472">Membrane</keyword>
<evidence type="ECO:0000256" key="8">
    <source>
        <dbReference type="ARBA" id="ARBA00023170"/>
    </source>
</evidence>
<accession>A0AAJ7T921</accession>
<dbReference type="GO" id="GO:0005886">
    <property type="term" value="C:plasma membrane"/>
    <property type="evidence" value="ECO:0007669"/>
    <property type="project" value="UniProtKB-ARBA"/>
</dbReference>
<dbReference type="CDD" id="cd00063">
    <property type="entry name" value="FN3"/>
    <property type="match status" value="2"/>
</dbReference>
<keyword evidence="4 12" id="KW-0732">Signal</keyword>
<dbReference type="Pfam" id="PF00041">
    <property type="entry name" value="fn3"/>
    <property type="match status" value="1"/>
</dbReference>
<evidence type="ECO:0000256" key="2">
    <source>
        <dbReference type="ARBA" id="ARBA00008921"/>
    </source>
</evidence>
<dbReference type="PROSITE" id="PS50853">
    <property type="entry name" value="FN3"/>
    <property type="match status" value="3"/>
</dbReference>
<keyword evidence="9" id="KW-0325">Glycoprotein</keyword>
<dbReference type="InterPro" id="IPR052672">
    <property type="entry name" value="Type1_Cytokine_Rcpt_Type2"/>
</dbReference>
<keyword evidence="3 11" id="KW-0812">Transmembrane</keyword>
<evidence type="ECO:0000256" key="5">
    <source>
        <dbReference type="ARBA" id="ARBA00022737"/>
    </source>
</evidence>
<evidence type="ECO:0000256" key="7">
    <source>
        <dbReference type="ARBA" id="ARBA00023136"/>
    </source>
</evidence>
<dbReference type="PANTHER" id="PTHR48423">
    <property type="entry name" value="INTERLEUKIN-27 RECEPTOR SUBUNIT ALPHA"/>
    <property type="match status" value="1"/>
</dbReference>
<dbReference type="Gene3D" id="2.60.40.10">
    <property type="entry name" value="Immunoglobulins"/>
    <property type="match status" value="4"/>
</dbReference>
<evidence type="ECO:0000313" key="14">
    <source>
        <dbReference type="Proteomes" id="UP001318040"/>
    </source>
</evidence>
<dbReference type="FunFam" id="2.60.40.10:FF:000028">
    <property type="entry name" value="Neuronal cell adhesion molecule"/>
    <property type="match status" value="1"/>
</dbReference>
<keyword evidence="6 11" id="KW-1133">Transmembrane helix</keyword>
<comment type="similarity">
    <text evidence="2">Belongs to the type I cytokine receptor family. Type 2 subfamily.</text>
</comment>
<evidence type="ECO:0000313" key="15">
    <source>
        <dbReference type="RefSeq" id="XP_032812536.1"/>
    </source>
</evidence>
<sequence>MTAPCMQCSVLCLVLHVSTASLMGIIFPDPIVLRVGSPLSAHCLVLFATPRPSDADAEPCTSSHLHWSLNGTRLPGAAHRTLNATASELLVNTSEAAGPASALLFPGKTMLTCTMDCPFHGLQTLYGVEVHAGYPPWEPRAPYCESAGVNGNMSCTWEPGGKTFLSTSHILQYHEHGLKRPWIDCVSLQDTAVSAAASATSTSCTLPREKLLLGRHYDFRVVAHNALGHAESAVITTSRRQTVKTDAPVWEKPILTEGLAEEVTLRWSPPPNDNYEQYFPLQYELSVTSHADGTTTKYSNIHTNSRTYSLFSLRPYSSYTARLRCTFESSAVVGKARGRAAPPPVWSEWSKQLNFTTPEAAPLVAPELWRIPSEPDKMGNQVTTLVWKALNKSLARGEILDYRLVCSHTSKKQHGGCEGAGKLHQEADDHGEGGGDDGGRECSGSLWRLDATRRSLTVRTPASAPITSPTERSRGTAGALVWLWVCNNAGASPVAHIRIAARKPQRGPLRESLTLDVQSGGDKRLVVKWRWLPPMPPPMPLKLSGWALQVCHPCEEACTEPRWWRLPANARSAPIESVVRGQCYAVSLCPIMADASVGAAVYKRAYSAEEAPSAGPGEIYVREGKTSAMVSWKPLQLADQRGILLDYSINVRSASNKFTTLNVSGNESMVMLPNLTPSSKYTVSVWARNGAGRGPPSTEYTFSTLAYDVGELEAIVVIASLLGLFFLVVIMLVWGKVQGRFKELCWPNVASPKESKALKGLVFNKQASSEPISPVSQNSWICDAEPNIIQTEEEFPLNFEEPREKCPPEQTSLPTPHSNSNGGSSGGGRGRGSGDDEPYSSISLVDHGAKSTPLAPAAPILPLPPPPQSVRRYINTVAPSYENLMGGDGQWPAACDQPRPGGSQQRENEFGGSGGGNVDVGAGYGRRGIFSGGGDGCVGNGGVGVSGNGNDGDNVFGGGGSGGGGSGGGGGGRRDMRHVELFVDMEKVLLLDPDTAESPTEPGMVMSYLPQSVKDPGYMPQ</sequence>
<dbReference type="KEGG" id="pmrn:116943623"/>
<feature type="domain" description="Fibronectin type-III" evidence="13">
    <location>
        <begin position="612"/>
        <end position="707"/>
    </location>
</feature>
<evidence type="ECO:0000256" key="3">
    <source>
        <dbReference type="ARBA" id="ARBA00022692"/>
    </source>
</evidence>
<dbReference type="PANTHER" id="PTHR48423:SF1">
    <property type="entry name" value="INTERLEUKIN-27 RECEPTOR SUBUNIT ALPHA"/>
    <property type="match status" value="1"/>
</dbReference>
<gene>
    <name evidence="15" type="primary">LOC116943623</name>
</gene>
<feature type="chain" id="PRO_5042529827" evidence="12">
    <location>
        <begin position="21"/>
        <end position="1021"/>
    </location>
</feature>
<feature type="domain" description="Fibronectin type-III" evidence="13">
    <location>
        <begin position="249"/>
        <end position="360"/>
    </location>
</feature>
<feature type="transmembrane region" description="Helical" evidence="11">
    <location>
        <begin position="714"/>
        <end position="734"/>
    </location>
</feature>
<dbReference type="InterPro" id="IPR003961">
    <property type="entry name" value="FN3_dom"/>
</dbReference>
<dbReference type="InterPro" id="IPR013783">
    <property type="entry name" value="Ig-like_fold"/>
</dbReference>
<feature type="signal peptide" evidence="12">
    <location>
        <begin position="1"/>
        <end position="20"/>
    </location>
</feature>
<dbReference type="AlphaFoldDB" id="A0AAJ7T921"/>
<keyword evidence="8" id="KW-0675">Receptor</keyword>
<dbReference type="Proteomes" id="UP001318040">
    <property type="component" value="Chromosome 1"/>
</dbReference>
<evidence type="ECO:0000256" key="12">
    <source>
        <dbReference type="SAM" id="SignalP"/>
    </source>
</evidence>